<name>A0AAD6S5J2_9AGAR</name>
<dbReference type="AlphaFoldDB" id="A0AAD6S5J2"/>
<evidence type="ECO:0000313" key="2">
    <source>
        <dbReference type="Proteomes" id="UP001218188"/>
    </source>
</evidence>
<dbReference type="EMBL" id="JARJCM010000267">
    <property type="protein sequence ID" value="KAJ7020320.1"/>
    <property type="molecule type" value="Genomic_DNA"/>
</dbReference>
<evidence type="ECO:0000313" key="1">
    <source>
        <dbReference type="EMBL" id="KAJ7020320.1"/>
    </source>
</evidence>
<protein>
    <submittedName>
        <fullName evidence="1">Uncharacterized protein</fullName>
    </submittedName>
</protein>
<keyword evidence="2" id="KW-1185">Reference proteome</keyword>
<accession>A0AAD6S5J2</accession>
<proteinExistence type="predicted"/>
<reference evidence="1" key="1">
    <citation type="submission" date="2023-03" db="EMBL/GenBank/DDBJ databases">
        <title>Massive genome expansion in bonnet fungi (Mycena s.s.) driven by repeated elements and novel gene families across ecological guilds.</title>
        <authorList>
            <consortium name="Lawrence Berkeley National Laboratory"/>
            <person name="Harder C.B."/>
            <person name="Miyauchi S."/>
            <person name="Viragh M."/>
            <person name="Kuo A."/>
            <person name="Thoen E."/>
            <person name="Andreopoulos B."/>
            <person name="Lu D."/>
            <person name="Skrede I."/>
            <person name="Drula E."/>
            <person name="Henrissat B."/>
            <person name="Morin E."/>
            <person name="Kohler A."/>
            <person name="Barry K."/>
            <person name="LaButti K."/>
            <person name="Morin E."/>
            <person name="Salamov A."/>
            <person name="Lipzen A."/>
            <person name="Mereny Z."/>
            <person name="Hegedus B."/>
            <person name="Baldrian P."/>
            <person name="Stursova M."/>
            <person name="Weitz H."/>
            <person name="Taylor A."/>
            <person name="Grigoriev I.V."/>
            <person name="Nagy L.G."/>
            <person name="Martin F."/>
            <person name="Kauserud H."/>
        </authorList>
    </citation>
    <scope>NUCLEOTIDE SEQUENCE</scope>
    <source>
        <strain evidence="1">CBHHK200</strain>
    </source>
</reference>
<gene>
    <name evidence="1" type="ORF">C8F04DRAFT_302464</name>
</gene>
<organism evidence="1 2">
    <name type="scientific">Mycena alexandri</name>
    <dbReference type="NCBI Taxonomy" id="1745969"/>
    <lineage>
        <taxon>Eukaryota</taxon>
        <taxon>Fungi</taxon>
        <taxon>Dikarya</taxon>
        <taxon>Basidiomycota</taxon>
        <taxon>Agaricomycotina</taxon>
        <taxon>Agaricomycetes</taxon>
        <taxon>Agaricomycetidae</taxon>
        <taxon>Agaricales</taxon>
        <taxon>Marasmiineae</taxon>
        <taxon>Mycenaceae</taxon>
        <taxon>Mycena</taxon>
    </lineage>
</organism>
<sequence>MYFYCGATLDLLDLTYQIFEPFFAFCESLDLPFPEGDSPVDFILDPERAGALYLDPRATAEVMVLAWIRQARELATAKSDYWPFLGSLAAIKLCHPSSKILNELATLDVAQLCDRMSVDQYAHTVLHQQCFDASCLGVVLDWFQTFPEPPLDVLEYWEMQIATLQQCVHYYGDGNNSEDNK</sequence>
<comment type="caution">
    <text evidence="1">The sequence shown here is derived from an EMBL/GenBank/DDBJ whole genome shotgun (WGS) entry which is preliminary data.</text>
</comment>
<dbReference type="Proteomes" id="UP001218188">
    <property type="component" value="Unassembled WGS sequence"/>
</dbReference>